<dbReference type="Gene3D" id="3.40.630.40">
    <property type="entry name" value="Zn-dependent exopeptidases"/>
    <property type="match status" value="1"/>
</dbReference>
<dbReference type="SMART" id="SM00646">
    <property type="entry name" value="Ami_3"/>
    <property type="match status" value="1"/>
</dbReference>
<proteinExistence type="predicted"/>
<dbReference type="PANTHER" id="PTHR30404:SF8">
    <property type="entry name" value="AUTOLYSIN PH-RELATED"/>
    <property type="match status" value="1"/>
</dbReference>
<dbReference type="CDD" id="cd02696">
    <property type="entry name" value="MurNAc-LAA"/>
    <property type="match status" value="1"/>
</dbReference>
<dbReference type="Pfam" id="PF01520">
    <property type="entry name" value="Amidase_3"/>
    <property type="match status" value="1"/>
</dbReference>
<feature type="domain" description="MurNAc-LAA" evidence="1">
    <location>
        <begin position="65"/>
        <end position="177"/>
    </location>
</feature>
<reference evidence="2" key="1">
    <citation type="journal article" date="2021" name="Proc. Natl. Acad. Sci. U.S.A.">
        <title>A Catalog of Tens of Thousands of Viruses from Human Metagenomes Reveals Hidden Associations with Chronic Diseases.</title>
        <authorList>
            <person name="Tisza M.J."/>
            <person name="Buck C.B."/>
        </authorList>
    </citation>
    <scope>NUCLEOTIDE SEQUENCE</scope>
    <source>
        <strain evidence="2">Ct1Eo1</strain>
    </source>
</reference>
<evidence type="ECO:0000313" key="2">
    <source>
        <dbReference type="EMBL" id="DAE02061.1"/>
    </source>
</evidence>
<organism evidence="2">
    <name type="scientific">Siphoviridae sp. ct1Eo1</name>
    <dbReference type="NCBI Taxonomy" id="2825307"/>
    <lineage>
        <taxon>Viruses</taxon>
        <taxon>Duplodnaviria</taxon>
        <taxon>Heunggongvirae</taxon>
        <taxon>Uroviricota</taxon>
        <taxon>Caudoviricetes</taxon>
    </lineage>
</organism>
<dbReference type="PANTHER" id="PTHR30404">
    <property type="entry name" value="N-ACETYLMURAMOYL-L-ALANINE AMIDASE"/>
    <property type="match status" value="1"/>
</dbReference>
<protein>
    <submittedName>
        <fullName evidence="2">Cell wall hydrolase autolysin</fullName>
    </submittedName>
</protein>
<dbReference type="SUPFAM" id="SSF53187">
    <property type="entry name" value="Zn-dependent exopeptidases"/>
    <property type="match status" value="1"/>
</dbReference>
<dbReference type="GO" id="GO:0009253">
    <property type="term" value="P:peptidoglycan catabolic process"/>
    <property type="evidence" value="ECO:0007669"/>
    <property type="project" value="InterPro"/>
</dbReference>
<dbReference type="InterPro" id="IPR050695">
    <property type="entry name" value="N-acetylmuramoyl_amidase_3"/>
</dbReference>
<dbReference type="GO" id="GO:0008745">
    <property type="term" value="F:N-acetylmuramoyl-L-alanine amidase activity"/>
    <property type="evidence" value="ECO:0007669"/>
    <property type="project" value="InterPro"/>
</dbReference>
<name>A0A8S5P5Z6_9CAUD</name>
<dbReference type="EMBL" id="BK015340">
    <property type="protein sequence ID" value="DAE02061.1"/>
    <property type="molecule type" value="Genomic_DNA"/>
</dbReference>
<sequence>MKVCIDIGHCPSAPGAENSHYGMSEYRFWRTFAQRLANYLNGYGHGAVIVNRETDGGGTGMTACVRACNEANADVIVALHANAFNGTASGTETLYWHSSSRGKRLAQCIQMQMVKALGLPDRGIKPITGTERGGAQLRGTVAPCVILEPFFIDNNRDYETALEHASNLCGAIAVGIANY</sequence>
<dbReference type="InterPro" id="IPR002508">
    <property type="entry name" value="MurNAc-LAA_cat"/>
</dbReference>
<accession>A0A8S5P5Z6</accession>
<keyword evidence="2" id="KW-0378">Hydrolase</keyword>
<evidence type="ECO:0000259" key="1">
    <source>
        <dbReference type="SMART" id="SM00646"/>
    </source>
</evidence>